<reference evidence="1" key="1">
    <citation type="submission" date="2018-02" db="EMBL/GenBank/DDBJ databases">
        <title>Rhizophora mucronata_Transcriptome.</title>
        <authorList>
            <person name="Meera S.P."/>
            <person name="Sreeshan A."/>
            <person name="Augustine A."/>
        </authorList>
    </citation>
    <scope>NUCLEOTIDE SEQUENCE</scope>
    <source>
        <tissue evidence="1">Leaf</tissue>
    </source>
</reference>
<dbReference type="EMBL" id="GGEC01061327">
    <property type="protein sequence ID" value="MBX41811.1"/>
    <property type="molecule type" value="Transcribed_RNA"/>
</dbReference>
<organism evidence="1">
    <name type="scientific">Rhizophora mucronata</name>
    <name type="common">Asiatic mangrove</name>
    <dbReference type="NCBI Taxonomy" id="61149"/>
    <lineage>
        <taxon>Eukaryota</taxon>
        <taxon>Viridiplantae</taxon>
        <taxon>Streptophyta</taxon>
        <taxon>Embryophyta</taxon>
        <taxon>Tracheophyta</taxon>
        <taxon>Spermatophyta</taxon>
        <taxon>Magnoliopsida</taxon>
        <taxon>eudicotyledons</taxon>
        <taxon>Gunneridae</taxon>
        <taxon>Pentapetalae</taxon>
        <taxon>rosids</taxon>
        <taxon>fabids</taxon>
        <taxon>Malpighiales</taxon>
        <taxon>Rhizophoraceae</taxon>
        <taxon>Rhizophora</taxon>
    </lineage>
</organism>
<evidence type="ECO:0000313" key="1">
    <source>
        <dbReference type="EMBL" id="MBX41811.1"/>
    </source>
</evidence>
<dbReference type="AlphaFoldDB" id="A0A2P2NH46"/>
<protein>
    <submittedName>
        <fullName evidence="1">Uncharacterized protein</fullName>
    </submittedName>
</protein>
<proteinExistence type="predicted"/>
<accession>A0A2P2NH46</accession>
<name>A0A2P2NH46_RHIMU</name>
<sequence length="49" mass="5831">MHSRAPCAPCLTTTYREKSSSVLHYVTDNQVFWFYHPNTKKNIKNHLHK</sequence>